<organism evidence="5 6">
    <name type="scientific">Tunturiibacter lichenicola</name>
    <dbReference type="NCBI Taxonomy" id="2051959"/>
    <lineage>
        <taxon>Bacteria</taxon>
        <taxon>Pseudomonadati</taxon>
        <taxon>Acidobacteriota</taxon>
        <taxon>Terriglobia</taxon>
        <taxon>Terriglobales</taxon>
        <taxon>Acidobacteriaceae</taxon>
        <taxon>Tunturiibacter</taxon>
    </lineage>
</organism>
<dbReference type="Pfam" id="PF01638">
    <property type="entry name" value="HxlR"/>
    <property type="match status" value="1"/>
</dbReference>
<sequence length="163" mass="18152">MGKKGIVARTAGKKVAKHVSETAAKKLVATGRPRDVVENDPKVEALVREIIARVADKWTMLVLEVLEEHGVVRFTRLGERVGGVSQKMLTKTVRQMERDGLVRRTVHPVIPPRVEYELTALGSSLSEAFCGVWVWAETHGEEIERARVAFERDAVKRRGSTEG</sequence>
<dbReference type="Gene3D" id="1.10.10.10">
    <property type="entry name" value="Winged helix-like DNA-binding domain superfamily/Winged helix DNA-binding domain"/>
    <property type="match status" value="1"/>
</dbReference>
<name>A0A852VD36_9BACT</name>
<dbReference type="InterPro" id="IPR002577">
    <property type="entry name" value="HTH_HxlR"/>
</dbReference>
<gene>
    <name evidence="5" type="ORF">HDF08_002900</name>
</gene>
<evidence type="ECO:0000313" key="6">
    <source>
        <dbReference type="Proteomes" id="UP000564385"/>
    </source>
</evidence>
<dbReference type="SUPFAM" id="SSF46785">
    <property type="entry name" value="Winged helix' DNA-binding domain"/>
    <property type="match status" value="1"/>
</dbReference>
<dbReference type="GO" id="GO:0003677">
    <property type="term" value="F:DNA binding"/>
    <property type="evidence" value="ECO:0007669"/>
    <property type="project" value="UniProtKB-KW"/>
</dbReference>
<dbReference type="PANTHER" id="PTHR33204">
    <property type="entry name" value="TRANSCRIPTIONAL REGULATOR, MARR FAMILY"/>
    <property type="match status" value="1"/>
</dbReference>
<comment type="caution">
    <text evidence="5">The sequence shown here is derived from an EMBL/GenBank/DDBJ whole genome shotgun (WGS) entry which is preliminary data.</text>
</comment>
<evidence type="ECO:0000256" key="1">
    <source>
        <dbReference type="ARBA" id="ARBA00023015"/>
    </source>
</evidence>
<protein>
    <submittedName>
        <fullName evidence="5">DNA-binding HxlR family transcriptional regulator</fullName>
    </submittedName>
</protein>
<keyword evidence="3" id="KW-0804">Transcription</keyword>
<evidence type="ECO:0000259" key="4">
    <source>
        <dbReference type="PROSITE" id="PS51118"/>
    </source>
</evidence>
<dbReference type="PANTHER" id="PTHR33204:SF39">
    <property type="entry name" value="TRANSCRIPTIONAL REGULATORY PROTEIN"/>
    <property type="match status" value="1"/>
</dbReference>
<dbReference type="InterPro" id="IPR036388">
    <property type="entry name" value="WH-like_DNA-bd_sf"/>
</dbReference>
<evidence type="ECO:0000256" key="2">
    <source>
        <dbReference type="ARBA" id="ARBA00023125"/>
    </source>
</evidence>
<evidence type="ECO:0000313" key="5">
    <source>
        <dbReference type="EMBL" id="NYF90798.1"/>
    </source>
</evidence>
<reference evidence="5 6" key="1">
    <citation type="submission" date="2020-07" db="EMBL/GenBank/DDBJ databases">
        <title>Genomic Encyclopedia of Type Strains, Phase IV (KMG-V): Genome sequencing to study the core and pangenomes of soil and plant-associated prokaryotes.</title>
        <authorList>
            <person name="Whitman W."/>
        </authorList>
    </citation>
    <scope>NUCLEOTIDE SEQUENCE [LARGE SCALE GENOMIC DNA]</scope>
    <source>
        <strain evidence="5 6">M8UP22</strain>
    </source>
</reference>
<accession>A0A852VD36</accession>
<dbReference type="Proteomes" id="UP000564385">
    <property type="component" value="Unassembled WGS sequence"/>
</dbReference>
<dbReference type="AlphaFoldDB" id="A0A852VD36"/>
<dbReference type="EMBL" id="JACCCU010000002">
    <property type="protein sequence ID" value="NYF90798.1"/>
    <property type="molecule type" value="Genomic_DNA"/>
</dbReference>
<keyword evidence="2 5" id="KW-0238">DNA-binding</keyword>
<evidence type="ECO:0000256" key="3">
    <source>
        <dbReference type="ARBA" id="ARBA00023163"/>
    </source>
</evidence>
<feature type="domain" description="HTH hxlR-type" evidence="4">
    <location>
        <begin position="40"/>
        <end position="144"/>
    </location>
</feature>
<keyword evidence="1" id="KW-0805">Transcription regulation</keyword>
<dbReference type="InterPro" id="IPR036390">
    <property type="entry name" value="WH_DNA-bd_sf"/>
</dbReference>
<proteinExistence type="predicted"/>
<dbReference type="PROSITE" id="PS51118">
    <property type="entry name" value="HTH_HXLR"/>
    <property type="match status" value="1"/>
</dbReference>